<evidence type="ECO:0000256" key="2">
    <source>
        <dbReference type="ARBA" id="ARBA00022527"/>
    </source>
</evidence>
<evidence type="ECO:0000256" key="4">
    <source>
        <dbReference type="ARBA" id="ARBA00022741"/>
    </source>
</evidence>
<dbReference type="PROSITE" id="PS50011">
    <property type="entry name" value="PROTEIN_KINASE_DOM"/>
    <property type="match status" value="1"/>
</dbReference>
<dbReference type="SUPFAM" id="SSF56112">
    <property type="entry name" value="Protein kinase-like (PK-like)"/>
    <property type="match status" value="1"/>
</dbReference>
<sequence length="190" mass="21560">MDSGEDEVPVAVAIKIHRYTREDVSRNMNIRLRIVDEIFIWRSLQHPNILPFYGLCLPGDMFSSALPASVSLWCDGGTLPDYLRRVREGDTERPTDPAKNLNLLRTEVTLLLEATRGLAYLHGKDITHGDIKIQRLQRSALSTSAYLGTERFFAPESIEPQAHRTPEADVWALGCVIIEVKRWVSLVPMY</sequence>
<dbReference type="PANTHER" id="PTHR24361:SF433">
    <property type="entry name" value="PROTEIN KINASE DOMAIN-CONTAINING PROTEIN"/>
    <property type="match status" value="1"/>
</dbReference>
<evidence type="ECO:0000256" key="3">
    <source>
        <dbReference type="ARBA" id="ARBA00022679"/>
    </source>
</evidence>
<accession>A0A165IUT9</accession>
<dbReference type="Pfam" id="PF07714">
    <property type="entry name" value="PK_Tyr_Ser-Thr"/>
    <property type="match status" value="1"/>
</dbReference>
<evidence type="ECO:0000256" key="7">
    <source>
        <dbReference type="ARBA" id="ARBA00047899"/>
    </source>
</evidence>
<dbReference type="EC" id="2.7.11.1" evidence="1"/>
<dbReference type="GO" id="GO:0004674">
    <property type="term" value="F:protein serine/threonine kinase activity"/>
    <property type="evidence" value="ECO:0007669"/>
    <property type="project" value="UniProtKB-KW"/>
</dbReference>
<evidence type="ECO:0000256" key="6">
    <source>
        <dbReference type="ARBA" id="ARBA00022840"/>
    </source>
</evidence>
<feature type="domain" description="Protein kinase" evidence="9">
    <location>
        <begin position="1"/>
        <end position="190"/>
    </location>
</feature>
<keyword evidence="3" id="KW-0808">Transferase</keyword>
<dbReference type="InterPro" id="IPR053235">
    <property type="entry name" value="Ser_Thr_kinase"/>
</dbReference>
<comment type="catalytic activity">
    <reaction evidence="8">
        <text>L-seryl-[protein] + ATP = O-phospho-L-seryl-[protein] + ADP + H(+)</text>
        <dbReference type="Rhea" id="RHEA:17989"/>
        <dbReference type="Rhea" id="RHEA-COMP:9863"/>
        <dbReference type="Rhea" id="RHEA-COMP:11604"/>
        <dbReference type="ChEBI" id="CHEBI:15378"/>
        <dbReference type="ChEBI" id="CHEBI:29999"/>
        <dbReference type="ChEBI" id="CHEBI:30616"/>
        <dbReference type="ChEBI" id="CHEBI:83421"/>
        <dbReference type="ChEBI" id="CHEBI:456216"/>
        <dbReference type="EC" id="2.7.11.1"/>
    </reaction>
</comment>
<dbReference type="AlphaFoldDB" id="A0A165IUT9"/>
<evidence type="ECO:0000256" key="1">
    <source>
        <dbReference type="ARBA" id="ARBA00012513"/>
    </source>
</evidence>
<name>A0A165IUT9_EXIGL</name>
<dbReference type="STRING" id="1314781.A0A165IUT9"/>
<keyword evidence="2" id="KW-0723">Serine/threonine-protein kinase</keyword>
<keyword evidence="5 10" id="KW-0418">Kinase</keyword>
<dbReference type="InterPro" id="IPR011009">
    <property type="entry name" value="Kinase-like_dom_sf"/>
</dbReference>
<evidence type="ECO:0000256" key="5">
    <source>
        <dbReference type="ARBA" id="ARBA00022777"/>
    </source>
</evidence>
<dbReference type="InterPro" id="IPR000719">
    <property type="entry name" value="Prot_kinase_dom"/>
</dbReference>
<keyword evidence="4" id="KW-0547">Nucleotide-binding</keyword>
<keyword evidence="11" id="KW-1185">Reference proteome</keyword>
<proteinExistence type="predicted"/>
<comment type="catalytic activity">
    <reaction evidence="7">
        <text>L-threonyl-[protein] + ATP = O-phospho-L-threonyl-[protein] + ADP + H(+)</text>
        <dbReference type="Rhea" id="RHEA:46608"/>
        <dbReference type="Rhea" id="RHEA-COMP:11060"/>
        <dbReference type="Rhea" id="RHEA-COMP:11605"/>
        <dbReference type="ChEBI" id="CHEBI:15378"/>
        <dbReference type="ChEBI" id="CHEBI:30013"/>
        <dbReference type="ChEBI" id="CHEBI:30616"/>
        <dbReference type="ChEBI" id="CHEBI:61977"/>
        <dbReference type="ChEBI" id="CHEBI:456216"/>
        <dbReference type="EC" id="2.7.11.1"/>
    </reaction>
</comment>
<gene>
    <name evidence="10" type="ORF">EXIGLDRAFT_32076</name>
</gene>
<dbReference type="InParanoid" id="A0A165IUT9"/>
<dbReference type="PANTHER" id="PTHR24361">
    <property type="entry name" value="MITOGEN-ACTIVATED KINASE KINASE KINASE"/>
    <property type="match status" value="1"/>
</dbReference>
<dbReference type="Proteomes" id="UP000077266">
    <property type="component" value="Unassembled WGS sequence"/>
</dbReference>
<evidence type="ECO:0000256" key="8">
    <source>
        <dbReference type="ARBA" id="ARBA00048679"/>
    </source>
</evidence>
<dbReference type="Gene3D" id="1.10.510.10">
    <property type="entry name" value="Transferase(Phosphotransferase) domain 1"/>
    <property type="match status" value="2"/>
</dbReference>
<dbReference type="OrthoDB" id="1924919at2759"/>
<dbReference type="GO" id="GO:0005737">
    <property type="term" value="C:cytoplasm"/>
    <property type="evidence" value="ECO:0007669"/>
    <property type="project" value="TreeGrafter"/>
</dbReference>
<keyword evidence="6" id="KW-0067">ATP-binding</keyword>
<dbReference type="GO" id="GO:0005524">
    <property type="term" value="F:ATP binding"/>
    <property type="evidence" value="ECO:0007669"/>
    <property type="project" value="UniProtKB-KW"/>
</dbReference>
<organism evidence="10 11">
    <name type="scientific">Exidia glandulosa HHB12029</name>
    <dbReference type="NCBI Taxonomy" id="1314781"/>
    <lineage>
        <taxon>Eukaryota</taxon>
        <taxon>Fungi</taxon>
        <taxon>Dikarya</taxon>
        <taxon>Basidiomycota</taxon>
        <taxon>Agaricomycotina</taxon>
        <taxon>Agaricomycetes</taxon>
        <taxon>Auriculariales</taxon>
        <taxon>Exidiaceae</taxon>
        <taxon>Exidia</taxon>
    </lineage>
</organism>
<evidence type="ECO:0000313" key="11">
    <source>
        <dbReference type="Proteomes" id="UP000077266"/>
    </source>
</evidence>
<evidence type="ECO:0000259" key="9">
    <source>
        <dbReference type="PROSITE" id="PS50011"/>
    </source>
</evidence>
<dbReference type="EMBL" id="KV425982">
    <property type="protein sequence ID" value="KZV93904.1"/>
    <property type="molecule type" value="Genomic_DNA"/>
</dbReference>
<evidence type="ECO:0000313" key="10">
    <source>
        <dbReference type="EMBL" id="KZV93904.1"/>
    </source>
</evidence>
<dbReference type="InterPro" id="IPR001245">
    <property type="entry name" value="Ser-Thr/Tyr_kinase_cat_dom"/>
</dbReference>
<protein>
    <recommendedName>
        <fullName evidence="1">non-specific serine/threonine protein kinase</fullName>
        <ecNumber evidence="1">2.7.11.1</ecNumber>
    </recommendedName>
</protein>
<reference evidence="10 11" key="1">
    <citation type="journal article" date="2016" name="Mol. Biol. Evol.">
        <title>Comparative Genomics of Early-Diverging Mushroom-Forming Fungi Provides Insights into the Origins of Lignocellulose Decay Capabilities.</title>
        <authorList>
            <person name="Nagy L.G."/>
            <person name="Riley R."/>
            <person name="Tritt A."/>
            <person name="Adam C."/>
            <person name="Daum C."/>
            <person name="Floudas D."/>
            <person name="Sun H."/>
            <person name="Yadav J.S."/>
            <person name="Pangilinan J."/>
            <person name="Larsson K.H."/>
            <person name="Matsuura K."/>
            <person name="Barry K."/>
            <person name="Labutti K."/>
            <person name="Kuo R."/>
            <person name="Ohm R.A."/>
            <person name="Bhattacharya S.S."/>
            <person name="Shirouzu T."/>
            <person name="Yoshinaga Y."/>
            <person name="Martin F.M."/>
            <person name="Grigoriev I.V."/>
            <person name="Hibbett D.S."/>
        </authorList>
    </citation>
    <scope>NUCLEOTIDE SEQUENCE [LARGE SCALE GENOMIC DNA]</scope>
    <source>
        <strain evidence="10 11">HHB12029</strain>
    </source>
</reference>